<evidence type="ECO:0000256" key="3">
    <source>
        <dbReference type="ARBA" id="ARBA00022692"/>
    </source>
</evidence>
<dbReference type="Gene3D" id="1.20.1250.20">
    <property type="entry name" value="MFS general substrate transporter like domains"/>
    <property type="match status" value="1"/>
</dbReference>
<feature type="transmembrane region" description="Helical" evidence="6">
    <location>
        <begin position="356"/>
        <end position="373"/>
    </location>
</feature>
<proteinExistence type="predicted"/>
<comment type="caution">
    <text evidence="8">The sequence shown here is derived from an EMBL/GenBank/DDBJ whole genome shotgun (WGS) entry which is preliminary data.</text>
</comment>
<feature type="transmembrane region" description="Helical" evidence="6">
    <location>
        <begin position="155"/>
        <end position="177"/>
    </location>
</feature>
<evidence type="ECO:0000259" key="7">
    <source>
        <dbReference type="PROSITE" id="PS50850"/>
    </source>
</evidence>
<evidence type="ECO:0000313" key="9">
    <source>
        <dbReference type="Proteomes" id="UP001600888"/>
    </source>
</evidence>
<evidence type="ECO:0000256" key="2">
    <source>
        <dbReference type="ARBA" id="ARBA00022448"/>
    </source>
</evidence>
<dbReference type="InterPro" id="IPR036259">
    <property type="entry name" value="MFS_trans_sf"/>
</dbReference>
<feature type="transmembrane region" description="Helical" evidence="6">
    <location>
        <begin position="189"/>
        <end position="210"/>
    </location>
</feature>
<dbReference type="PANTHER" id="PTHR43791">
    <property type="entry name" value="PERMEASE-RELATED"/>
    <property type="match status" value="1"/>
</dbReference>
<feature type="transmembrane region" description="Helical" evidence="6">
    <location>
        <begin position="385"/>
        <end position="405"/>
    </location>
</feature>
<dbReference type="PANTHER" id="PTHR43791:SF23">
    <property type="entry name" value="MAJOR FACILITATOR SUPERFAMILY (MFS) PROFILE DOMAIN-CONTAINING PROTEIN"/>
    <property type="match status" value="1"/>
</dbReference>
<sequence length="506" mass="54884">MDADKKLPVSDIGDGQSCAEGQIDIGDTAFAGDRRPESLANLGDVEIAALNKKLVRKIDLLILPPIGILYILNYIDRQNLSAAKLQGITDDLNMTTEQFATAISILFVGYLPFQIPSNLIITKISRPGMYICTAVVIWGAISAATAAVHSYGQLLAVRAILGAVEAVFVPGAIYYLSAWYTKKELGKRLAGLYIAQQVGNAFGGLFAAAILQLDGQHGIRGWRWLFIIEGVATVGIGAICACIMPEFPHNSRVLSQVQRDLAVWRIESEAGAAEGTEDEGTMSGFVKALSDPKLILLIFCNLLSQGQGSIANYFPTLVSALGYSQTISLLLTAPPYILAGFVYYGITFYSDRKNTVYPIIIMCIAIATGMYIIPMATSNVGARYFSMMILPFASVGPQILLYKTMNLHLARPVSKRAAASALINAIGGTSNIWTSYLYYAPPHFYAAFGALMGCAVLFAATITVYRWLVLRENRRLDSGDPAEIAKAIKGGVTQEMVSLGWRYEMY</sequence>
<keyword evidence="9" id="KW-1185">Reference proteome</keyword>
<feature type="transmembrane region" description="Helical" evidence="6">
    <location>
        <begin position="99"/>
        <end position="121"/>
    </location>
</feature>
<feature type="domain" description="Major facilitator superfamily (MFS) profile" evidence="7">
    <location>
        <begin position="62"/>
        <end position="474"/>
    </location>
</feature>
<evidence type="ECO:0000313" key="8">
    <source>
        <dbReference type="EMBL" id="KAL2289646.1"/>
    </source>
</evidence>
<dbReference type="InterPro" id="IPR020846">
    <property type="entry name" value="MFS_dom"/>
</dbReference>
<organism evidence="8 9">
    <name type="scientific">Diaporthe vaccinii</name>
    <dbReference type="NCBI Taxonomy" id="105482"/>
    <lineage>
        <taxon>Eukaryota</taxon>
        <taxon>Fungi</taxon>
        <taxon>Dikarya</taxon>
        <taxon>Ascomycota</taxon>
        <taxon>Pezizomycotina</taxon>
        <taxon>Sordariomycetes</taxon>
        <taxon>Sordariomycetidae</taxon>
        <taxon>Diaporthales</taxon>
        <taxon>Diaporthaceae</taxon>
        <taxon>Diaporthe</taxon>
        <taxon>Diaporthe eres species complex</taxon>
    </lineage>
</organism>
<evidence type="ECO:0000256" key="1">
    <source>
        <dbReference type="ARBA" id="ARBA00004141"/>
    </source>
</evidence>
<keyword evidence="3 6" id="KW-0812">Transmembrane</keyword>
<gene>
    <name evidence="8" type="ORF">FJTKL_01886</name>
</gene>
<evidence type="ECO:0000256" key="4">
    <source>
        <dbReference type="ARBA" id="ARBA00022989"/>
    </source>
</evidence>
<protein>
    <recommendedName>
        <fullName evidence="7">Major facilitator superfamily (MFS) profile domain-containing protein</fullName>
    </recommendedName>
</protein>
<reference evidence="8 9" key="1">
    <citation type="submission" date="2024-03" db="EMBL/GenBank/DDBJ databases">
        <title>A high-quality draft genome sequence of Diaporthe vaccinii, a causative agent of upright dieback and viscid rot disease in cranberry plants.</title>
        <authorList>
            <person name="Sarrasin M."/>
            <person name="Lang B.F."/>
            <person name="Burger G."/>
        </authorList>
    </citation>
    <scope>NUCLEOTIDE SEQUENCE [LARGE SCALE GENOMIC DNA]</scope>
    <source>
        <strain evidence="8 9">IS7</strain>
    </source>
</reference>
<feature type="transmembrane region" description="Helical" evidence="6">
    <location>
        <begin position="58"/>
        <end position="75"/>
    </location>
</feature>
<dbReference type="InterPro" id="IPR011701">
    <property type="entry name" value="MFS"/>
</dbReference>
<evidence type="ECO:0000256" key="5">
    <source>
        <dbReference type="ARBA" id="ARBA00023136"/>
    </source>
</evidence>
<keyword evidence="5 6" id="KW-0472">Membrane</keyword>
<dbReference type="EMBL" id="JBAWTH010000012">
    <property type="protein sequence ID" value="KAL2289646.1"/>
    <property type="molecule type" value="Genomic_DNA"/>
</dbReference>
<evidence type="ECO:0000256" key="6">
    <source>
        <dbReference type="SAM" id="Phobius"/>
    </source>
</evidence>
<dbReference type="PROSITE" id="PS50850">
    <property type="entry name" value="MFS"/>
    <property type="match status" value="1"/>
</dbReference>
<dbReference type="Pfam" id="PF07690">
    <property type="entry name" value="MFS_1"/>
    <property type="match status" value="1"/>
</dbReference>
<accession>A0ABR4F560</accession>
<feature type="transmembrane region" description="Helical" evidence="6">
    <location>
        <begin position="445"/>
        <end position="468"/>
    </location>
</feature>
<feature type="transmembrane region" description="Helical" evidence="6">
    <location>
        <begin position="417"/>
        <end position="439"/>
    </location>
</feature>
<feature type="transmembrane region" description="Helical" evidence="6">
    <location>
        <begin position="222"/>
        <end position="244"/>
    </location>
</feature>
<keyword evidence="2" id="KW-0813">Transport</keyword>
<feature type="transmembrane region" description="Helical" evidence="6">
    <location>
        <begin position="128"/>
        <end position="149"/>
    </location>
</feature>
<comment type="subcellular location">
    <subcellularLocation>
        <location evidence="1">Membrane</location>
        <topology evidence="1">Multi-pass membrane protein</topology>
    </subcellularLocation>
</comment>
<dbReference type="SUPFAM" id="SSF103473">
    <property type="entry name" value="MFS general substrate transporter"/>
    <property type="match status" value="1"/>
</dbReference>
<feature type="transmembrane region" description="Helical" evidence="6">
    <location>
        <begin position="294"/>
        <end position="314"/>
    </location>
</feature>
<keyword evidence="4 6" id="KW-1133">Transmembrane helix</keyword>
<name>A0ABR4F560_9PEZI</name>
<feature type="transmembrane region" description="Helical" evidence="6">
    <location>
        <begin position="326"/>
        <end position="344"/>
    </location>
</feature>
<dbReference type="Proteomes" id="UP001600888">
    <property type="component" value="Unassembled WGS sequence"/>
</dbReference>